<evidence type="ECO:0000313" key="7">
    <source>
        <dbReference type="Ensembl" id="ENSCRFP00000005948.1"/>
    </source>
</evidence>
<evidence type="ECO:0000259" key="6">
    <source>
        <dbReference type="PROSITE" id="PS50023"/>
    </source>
</evidence>
<feature type="region of interest" description="Disordered" evidence="5">
    <location>
        <begin position="1357"/>
        <end position="1380"/>
    </location>
</feature>
<feature type="compositionally biased region" description="Basic and acidic residues" evidence="5">
    <location>
        <begin position="713"/>
        <end position="725"/>
    </location>
</feature>
<evidence type="ECO:0000256" key="3">
    <source>
        <dbReference type="ARBA" id="ARBA00023038"/>
    </source>
</evidence>
<feature type="compositionally biased region" description="Polar residues" evidence="5">
    <location>
        <begin position="978"/>
        <end position="989"/>
    </location>
</feature>
<evidence type="ECO:0000256" key="1">
    <source>
        <dbReference type="ARBA" id="ARBA00022723"/>
    </source>
</evidence>
<dbReference type="PROSITE" id="PS50023">
    <property type="entry name" value="LIM_DOMAIN_2"/>
    <property type="match status" value="1"/>
</dbReference>
<reference evidence="7" key="2">
    <citation type="submission" date="2025-09" db="UniProtKB">
        <authorList>
            <consortium name="Ensembl"/>
        </authorList>
    </citation>
    <scope>IDENTIFICATION</scope>
</reference>
<feature type="compositionally biased region" description="Basic and acidic residues" evidence="5">
    <location>
        <begin position="750"/>
        <end position="762"/>
    </location>
</feature>
<proteinExistence type="predicted"/>
<feature type="region of interest" description="Disordered" evidence="5">
    <location>
        <begin position="135"/>
        <end position="160"/>
    </location>
</feature>
<dbReference type="Pfam" id="PF00412">
    <property type="entry name" value="LIM"/>
    <property type="match status" value="1"/>
</dbReference>
<dbReference type="CDD" id="cd09358">
    <property type="entry name" value="LIM_Mical_like"/>
    <property type="match status" value="1"/>
</dbReference>
<organism evidence="7 8">
    <name type="scientific">Cyanoderma ruficeps</name>
    <name type="common">rufous-capped babbler</name>
    <dbReference type="NCBI Taxonomy" id="181631"/>
    <lineage>
        <taxon>Eukaryota</taxon>
        <taxon>Metazoa</taxon>
        <taxon>Chordata</taxon>
        <taxon>Craniata</taxon>
        <taxon>Vertebrata</taxon>
        <taxon>Euteleostomi</taxon>
        <taxon>Archelosauria</taxon>
        <taxon>Archosauria</taxon>
        <taxon>Dinosauria</taxon>
        <taxon>Saurischia</taxon>
        <taxon>Theropoda</taxon>
        <taxon>Coelurosauria</taxon>
        <taxon>Aves</taxon>
        <taxon>Neognathae</taxon>
        <taxon>Neoaves</taxon>
        <taxon>Telluraves</taxon>
        <taxon>Australaves</taxon>
        <taxon>Passeriformes</taxon>
        <taxon>Sylvioidea</taxon>
        <taxon>Timaliidae</taxon>
        <taxon>Cyanoderma</taxon>
    </lineage>
</organism>
<feature type="region of interest" description="Disordered" evidence="5">
    <location>
        <begin position="851"/>
        <end position="1086"/>
    </location>
</feature>
<dbReference type="Ensembl" id="ENSCRFT00000006175.1">
    <property type="protein sequence ID" value="ENSCRFP00000005948.1"/>
    <property type="gene ID" value="ENSCRFG00000004764.1"/>
</dbReference>
<evidence type="ECO:0000313" key="8">
    <source>
        <dbReference type="Proteomes" id="UP000694396"/>
    </source>
</evidence>
<feature type="compositionally biased region" description="Basic and acidic residues" evidence="5">
    <location>
        <begin position="209"/>
        <end position="221"/>
    </location>
</feature>
<feature type="compositionally biased region" description="Basic and acidic residues" evidence="5">
    <location>
        <begin position="773"/>
        <end position="787"/>
    </location>
</feature>
<feature type="compositionally biased region" description="Basic and acidic residues" evidence="5">
    <location>
        <begin position="855"/>
        <end position="869"/>
    </location>
</feature>
<feature type="compositionally biased region" description="Polar residues" evidence="5">
    <location>
        <begin position="250"/>
        <end position="261"/>
    </location>
</feature>
<dbReference type="PANTHER" id="PTHR24206">
    <property type="entry name" value="OS06G0237300 PROTEIN"/>
    <property type="match status" value="1"/>
</dbReference>
<keyword evidence="1 4" id="KW-0479">Metal-binding</keyword>
<accession>A0A8C3P6F5</accession>
<feature type="region of interest" description="Disordered" evidence="5">
    <location>
        <begin position="282"/>
        <end position="303"/>
    </location>
</feature>
<evidence type="ECO:0000256" key="4">
    <source>
        <dbReference type="PROSITE-ProRule" id="PRU00125"/>
    </source>
</evidence>
<feature type="compositionally biased region" description="Polar residues" evidence="5">
    <location>
        <begin position="688"/>
        <end position="697"/>
    </location>
</feature>
<reference evidence="7" key="1">
    <citation type="submission" date="2025-08" db="UniProtKB">
        <authorList>
            <consortium name="Ensembl"/>
        </authorList>
    </citation>
    <scope>IDENTIFICATION</scope>
</reference>
<feature type="region of interest" description="Disordered" evidence="5">
    <location>
        <begin position="1"/>
        <end position="37"/>
    </location>
</feature>
<feature type="domain" description="LIM zinc-binding" evidence="6">
    <location>
        <begin position="310"/>
        <end position="370"/>
    </location>
</feature>
<dbReference type="GO" id="GO:0046872">
    <property type="term" value="F:metal ion binding"/>
    <property type="evidence" value="ECO:0007669"/>
    <property type="project" value="UniProtKB-KW"/>
</dbReference>
<feature type="region of interest" description="Disordered" evidence="5">
    <location>
        <begin position="675"/>
        <end position="838"/>
    </location>
</feature>
<name>A0A8C3P6F5_9PASS</name>
<feature type="region of interest" description="Disordered" evidence="5">
    <location>
        <begin position="189"/>
        <end position="262"/>
    </location>
</feature>
<keyword evidence="2 4" id="KW-0862">Zinc</keyword>
<feature type="compositionally biased region" description="Basic and acidic residues" evidence="5">
    <location>
        <begin position="901"/>
        <end position="914"/>
    </location>
</feature>
<feature type="compositionally biased region" description="Polar residues" evidence="5">
    <location>
        <begin position="874"/>
        <end position="894"/>
    </location>
</feature>
<dbReference type="Gene3D" id="2.10.110.10">
    <property type="entry name" value="Cysteine Rich Protein"/>
    <property type="match status" value="1"/>
</dbReference>
<keyword evidence="3 4" id="KW-0440">LIM domain</keyword>
<feature type="compositionally biased region" description="Basic and acidic residues" evidence="5">
    <location>
        <begin position="959"/>
        <end position="972"/>
    </location>
</feature>
<protein>
    <submittedName>
        <fullName evidence="7">Xin actin binding repeat containing 1</fullName>
    </submittedName>
</protein>
<feature type="compositionally biased region" description="Basic and acidic residues" evidence="5">
    <location>
        <begin position="1360"/>
        <end position="1372"/>
    </location>
</feature>
<dbReference type="Proteomes" id="UP000694396">
    <property type="component" value="Unplaced"/>
</dbReference>
<evidence type="ECO:0000256" key="2">
    <source>
        <dbReference type="ARBA" id="ARBA00022833"/>
    </source>
</evidence>
<dbReference type="SMART" id="SM00132">
    <property type="entry name" value="LIM"/>
    <property type="match status" value="1"/>
</dbReference>
<sequence length="1399" mass="152385">MADLRQREALQHCQQTENMEKAEKLRPAQSFPSLCHSPRSNPELRAVLLRKAVSVSELVARYQRILNSEKNMTKQEHLKLMEARYPSQNNAIPVGKNHAFPRGHPCDVYSSKPTEAVPIPKIDAPTRNFRGLLTSSDTPKIPPHCAPLEAPSPKGPLRKREADPTSILTTIQPLSVESKPQRDPAFLSPLQSIQRKAPWSPAITTGKESAAKEGKQPRDRQGIISSVPDTADDSATGRSYDQARSFLDPSGNTSHTLQQGRGRSVKELSALYLSQTAAAAGASPAQPSAVKDNSIHSPHRQKKSKPMLKEMCVSCLKPVYPVECVVADKVCVHRSCFCCQVCGRKLSLQNYAALHGVFYCQIHYKLMAGAGSRSEMERLEHHHVQHGPQPWDWCNRAKKAETREKPTSFSAQCDLQLAERRNSRAVLLGNKLRTVWPPSEPALAVDGKAGNGVCSWKKPALSLPTYQAAGSRAGRIMLKGQEGAAEKGRFLPGITHPKEREQVFSWPKNREQREETGDGDVPEGKRGGKVSQRVAAIQQGQAQLKRRAACASLPPALEPVKALPRASLAPHPTHPTKPTPRMYLGGTGGCILAATEVPVTHNKVCGSLTTPSKRGTITDDKPEVIAATSDTAGAKHHLGEGINSTQTIHLPGEPKTRNTTNTELKYMAEDADLPENEAEEAHSPSGVLKTSSVSSGSLEPGGLEVSPEITEILSEKSKANSREFPGKQPLTLGEAMQPSSISDLPGVESKGAEFEKTKEEKPITMSASLEEPSPEHTSQENEAEKSRVSSPGCPDRTDDHSVSLQETEPQDARGPLKNNTHEGIRRHNTKSPGKDFLVSTDTALKGTCATCPSHDAVHNPKAEDSREVLGENTLHISEQPANMSEHSKPNTSLDKSAGRPVGEEKGSEGKDLKLPGESTMPMSQTDGQSKEARSSQACRETSGKGFRLGKNPLITLFGSEDKGRTPKKEKTTQRKPTKPQSALATLFSHSSEKKQSPQEKPAATSEKANIGGRTEKAQGHLSSSSQAKQNASRNDQLPQPGKMEVFPKHSQESSGGFSDSGEGKETDVLLSASSTVISHDDKRERTELDLHDGASLKSQVWQQQDSCWPPLMPAQKNQKEAAGISNHGTNPLQLPPELVPVADNNKNPTREGNHHDVHLPGTQNLLSLNVHDTVAQDGIFFSPGNSEKLPKDAELQFGNMDLLGGSNLFFSGEQDFPSIANKTPNSDLQNSEAETPPFFDPNPSDLFQEISSETNTSLELWDTSSLSLLDGQDEMNIRDLEGIPSCELLLQVDPQRHAPKAAEEMFGMGLRAEGSTKEHLPTQDDNFSLTYMFSSCASETSSQGIFDHFDVDSTKMGQEASEKMNKSRKTSEAEEDYDSLSSKDLEMLNYDLSEKEFFV</sequence>
<feature type="compositionally biased region" description="Basic and acidic residues" evidence="5">
    <location>
        <begin position="506"/>
        <end position="526"/>
    </location>
</feature>
<keyword evidence="8" id="KW-1185">Reference proteome</keyword>
<feature type="region of interest" description="Disordered" evidence="5">
    <location>
        <begin position="506"/>
        <end position="529"/>
    </location>
</feature>
<dbReference type="SUPFAM" id="SSF57716">
    <property type="entry name" value="Glucocorticoid receptor-like (DNA-binding domain)"/>
    <property type="match status" value="1"/>
</dbReference>
<dbReference type="InterPro" id="IPR001781">
    <property type="entry name" value="Znf_LIM"/>
</dbReference>
<evidence type="ECO:0000256" key="5">
    <source>
        <dbReference type="SAM" id="MobiDB-lite"/>
    </source>
</evidence>
<feature type="compositionally biased region" description="Basic and acidic residues" evidence="5">
    <location>
        <begin position="1"/>
        <end position="10"/>
    </location>
</feature>
<feature type="compositionally biased region" description="Polar residues" evidence="5">
    <location>
        <begin position="1020"/>
        <end position="1037"/>
    </location>
</feature>